<dbReference type="SMART" id="SM00563">
    <property type="entry name" value="PlsC"/>
    <property type="match status" value="1"/>
</dbReference>
<keyword evidence="3" id="KW-0812">Transmembrane</keyword>
<dbReference type="SUPFAM" id="SSF69593">
    <property type="entry name" value="Glycerol-3-phosphate (1)-acyltransferase"/>
    <property type="match status" value="1"/>
</dbReference>
<dbReference type="Pfam" id="PF01553">
    <property type="entry name" value="Acyltransferase"/>
    <property type="match status" value="1"/>
</dbReference>
<accession>A0A2N9LVC1</accession>
<evidence type="ECO:0000256" key="2">
    <source>
        <dbReference type="ARBA" id="ARBA00022679"/>
    </source>
</evidence>
<dbReference type="AlphaFoldDB" id="A0A2N9LVC1"/>
<keyword evidence="5" id="KW-0443">Lipid metabolism</keyword>
<keyword evidence="6" id="KW-0472">Membrane</keyword>
<comment type="subcellular location">
    <subcellularLocation>
        <location evidence="1">Membrane</location>
    </subcellularLocation>
</comment>
<dbReference type="PANTHER" id="PTHR23063:SF52">
    <property type="entry name" value="LYSOPHOSPHATIDYLCHOLINE ACYLTRANSFERASE"/>
    <property type="match status" value="1"/>
</dbReference>
<name>A0A2N9LVC1_9BACT</name>
<protein>
    <submittedName>
        <fullName evidence="9">Putative 1-acyl-sn-glycerol-3-phosphate acyltransferase family protein</fullName>
        <ecNumber evidence="9">2.3.1.51</ecNumber>
    </submittedName>
</protein>
<keyword evidence="7 9" id="KW-0012">Acyltransferase</keyword>
<feature type="domain" description="Phospholipid/glycerol acyltransferase" evidence="8">
    <location>
        <begin position="66"/>
        <end position="178"/>
    </location>
</feature>
<evidence type="ECO:0000256" key="6">
    <source>
        <dbReference type="ARBA" id="ARBA00023136"/>
    </source>
</evidence>
<dbReference type="InterPro" id="IPR002123">
    <property type="entry name" value="Plipid/glycerol_acylTrfase"/>
</dbReference>
<reference evidence="10" key="1">
    <citation type="submission" date="2018-02" db="EMBL/GenBank/DDBJ databases">
        <authorList>
            <person name="Hausmann B."/>
        </authorList>
    </citation>
    <scope>NUCLEOTIDE SEQUENCE [LARGE SCALE GENOMIC DNA]</scope>
    <source>
        <strain evidence="10">Peat soil MAG SbA5</strain>
    </source>
</reference>
<evidence type="ECO:0000256" key="4">
    <source>
        <dbReference type="ARBA" id="ARBA00022989"/>
    </source>
</evidence>
<evidence type="ECO:0000256" key="7">
    <source>
        <dbReference type="ARBA" id="ARBA00023315"/>
    </source>
</evidence>
<dbReference type="PANTHER" id="PTHR23063">
    <property type="entry name" value="PHOSPHOLIPID ACYLTRANSFERASE"/>
    <property type="match status" value="1"/>
</dbReference>
<sequence length="247" mass="27496">MIFRRMRRAVALAFVLAFCVLRYWLKRLGGPMTLERRALWLQQSARGVLGCLDIEIQFQGEPPVCGLVVANHLSYLDIIIISAVMPCFFVAKMEIDGWPFFGKAARTGGTIFLDRSSLASATAVAEVMTERLQLPVPVLLFPEGTSTDGSQVLRFHSRLIDPATTVGAPITTAAIRYVIGSGVEERELCWYDDQSFISHLWKVLGVEGFSAQLKFGEPKIYPHRRVAADLTHAEIKAWREAGVLETV</sequence>
<evidence type="ECO:0000259" key="8">
    <source>
        <dbReference type="SMART" id="SM00563"/>
    </source>
</evidence>
<dbReference type="Proteomes" id="UP000239735">
    <property type="component" value="Unassembled WGS sequence"/>
</dbReference>
<dbReference type="EMBL" id="OKRB01000117">
    <property type="protein sequence ID" value="SPE27182.1"/>
    <property type="molecule type" value="Genomic_DNA"/>
</dbReference>
<evidence type="ECO:0000256" key="1">
    <source>
        <dbReference type="ARBA" id="ARBA00004370"/>
    </source>
</evidence>
<dbReference type="EC" id="2.3.1.51" evidence="9"/>
<dbReference type="OrthoDB" id="9803035at2"/>
<evidence type="ECO:0000256" key="3">
    <source>
        <dbReference type="ARBA" id="ARBA00022692"/>
    </source>
</evidence>
<dbReference type="GO" id="GO:0016020">
    <property type="term" value="C:membrane"/>
    <property type="evidence" value="ECO:0007669"/>
    <property type="project" value="UniProtKB-SubCell"/>
</dbReference>
<dbReference type="CDD" id="cd07989">
    <property type="entry name" value="LPLAT_AGPAT-like"/>
    <property type="match status" value="1"/>
</dbReference>
<evidence type="ECO:0000313" key="9">
    <source>
        <dbReference type="EMBL" id="SPE27182.1"/>
    </source>
</evidence>
<dbReference type="GO" id="GO:0006629">
    <property type="term" value="P:lipid metabolic process"/>
    <property type="evidence" value="ECO:0007669"/>
    <property type="project" value="UniProtKB-KW"/>
</dbReference>
<proteinExistence type="predicted"/>
<organism evidence="9 10">
    <name type="scientific">Candidatus Sulfuritelmatomonas gaucii</name>
    <dbReference type="NCBI Taxonomy" id="2043161"/>
    <lineage>
        <taxon>Bacteria</taxon>
        <taxon>Pseudomonadati</taxon>
        <taxon>Acidobacteriota</taxon>
        <taxon>Terriglobia</taxon>
        <taxon>Terriglobales</taxon>
        <taxon>Acidobacteriaceae</taxon>
        <taxon>Candidatus Sulfuritelmatomonas</taxon>
    </lineage>
</organism>
<evidence type="ECO:0000256" key="5">
    <source>
        <dbReference type="ARBA" id="ARBA00023098"/>
    </source>
</evidence>
<dbReference type="GO" id="GO:0003841">
    <property type="term" value="F:1-acylglycerol-3-phosphate O-acyltransferase activity"/>
    <property type="evidence" value="ECO:0007669"/>
    <property type="project" value="UniProtKB-EC"/>
</dbReference>
<evidence type="ECO:0000313" key="10">
    <source>
        <dbReference type="Proteomes" id="UP000239735"/>
    </source>
</evidence>
<keyword evidence="4" id="KW-1133">Transmembrane helix</keyword>
<gene>
    <name evidence="9" type="ORF">SBA5_580061</name>
</gene>
<keyword evidence="2 9" id="KW-0808">Transferase</keyword>